<proteinExistence type="predicted"/>
<sequence>MNKYKIKDEKSFLAPVVIGVTLAAVAAFLFTTDSGKNARNELADRAGDEWDNLKDKLPKTQHVEQLKNRLLKAVLTGVKNKLSAIIDELK</sequence>
<protein>
    <recommendedName>
        <fullName evidence="4">YtxH domain-containing protein</fullName>
    </recommendedName>
</protein>
<dbReference type="RefSeq" id="WP_160843592.1">
    <property type="nucleotide sequence ID" value="NZ_WVHT01000002.1"/>
</dbReference>
<evidence type="ECO:0000313" key="2">
    <source>
        <dbReference type="EMBL" id="MXV50417.1"/>
    </source>
</evidence>
<keyword evidence="1" id="KW-1133">Transmembrane helix</keyword>
<dbReference type="Proteomes" id="UP000466586">
    <property type="component" value="Unassembled WGS sequence"/>
</dbReference>
<accession>A0A7K1Y774</accession>
<keyword evidence="1" id="KW-0472">Membrane</keyword>
<organism evidence="2 3">
    <name type="scientific">Hufsiella arboris</name>
    <dbReference type="NCBI Taxonomy" id="2695275"/>
    <lineage>
        <taxon>Bacteria</taxon>
        <taxon>Pseudomonadati</taxon>
        <taxon>Bacteroidota</taxon>
        <taxon>Sphingobacteriia</taxon>
        <taxon>Sphingobacteriales</taxon>
        <taxon>Sphingobacteriaceae</taxon>
        <taxon>Hufsiella</taxon>
    </lineage>
</organism>
<evidence type="ECO:0000256" key="1">
    <source>
        <dbReference type="SAM" id="Phobius"/>
    </source>
</evidence>
<keyword evidence="1" id="KW-0812">Transmembrane</keyword>
<dbReference type="EMBL" id="WVHT01000002">
    <property type="protein sequence ID" value="MXV50417.1"/>
    <property type="molecule type" value="Genomic_DNA"/>
</dbReference>
<gene>
    <name evidence="2" type="ORF">GS399_05480</name>
</gene>
<evidence type="ECO:0008006" key="4">
    <source>
        <dbReference type="Google" id="ProtNLM"/>
    </source>
</evidence>
<comment type="caution">
    <text evidence="2">The sequence shown here is derived from an EMBL/GenBank/DDBJ whole genome shotgun (WGS) entry which is preliminary data.</text>
</comment>
<dbReference type="AlphaFoldDB" id="A0A7K1Y774"/>
<evidence type="ECO:0000313" key="3">
    <source>
        <dbReference type="Proteomes" id="UP000466586"/>
    </source>
</evidence>
<reference evidence="2 3" key="1">
    <citation type="submission" date="2019-11" db="EMBL/GenBank/DDBJ databases">
        <title>Pedobacter sp. HMF7647 Genome sequencing and assembly.</title>
        <authorList>
            <person name="Kang H."/>
            <person name="Kim H."/>
            <person name="Joh K."/>
        </authorList>
    </citation>
    <scope>NUCLEOTIDE SEQUENCE [LARGE SCALE GENOMIC DNA]</scope>
    <source>
        <strain evidence="2 3">HMF7647</strain>
    </source>
</reference>
<name>A0A7K1Y774_9SPHI</name>
<keyword evidence="3" id="KW-1185">Reference proteome</keyword>
<feature type="transmembrane region" description="Helical" evidence="1">
    <location>
        <begin position="12"/>
        <end position="30"/>
    </location>
</feature>